<dbReference type="InterPro" id="IPR000182">
    <property type="entry name" value="GNAT_dom"/>
</dbReference>
<dbReference type="Proteomes" id="UP001500368">
    <property type="component" value="Unassembled WGS sequence"/>
</dbReference>
<gene>
    <name evidence="2" type="ORF">GCM10025790_00570</name>
</gene>
<keyword evidence="3" id="KW-1185">Reference proteome</keyword>
<evidence type="ECO:0000313" key="3">
    <source>
        <dbReference type="Proteomes" id="UP001500368"/>
    </source>
</evidence>
<dbReference type="PANTHER" id="PTHR43441:SF10">
    <property type="entry name" value="ACETYLTRANSFERASE"/>
    <property type="match status" value="1"/>
</dbReference>
<dbReference type="PANTHER" id="PTHR43441">
    <property type="entry name" value="RIBOSOMAL-PROTEIN-SERINE ACETYLTRANSFERASE"/>
    <property type="match status" value="1"/>
</dbReference>
<dbReference type="InterPro" id="IPR016181">
    <property type="entry name" value="Acyl_CoA_acyltransferase"/>
</dbReference>
<dbReference type="Gene3D" id="3.40.630.30">
    <property type="match status" value="1"/>
</dbReference>
<proteinExistence type="predicted"/>
<dbReference type="PROSITE" id="PS51186">
    <property type="entry name" value="GNAT"/>
    <property type="match status" value="1"/>
</dbReference>
<reference evidence="3" key="1">
    <citation type="journal article" date="2019" name="Int. J. Syst. Evol. Microbiol.">
        <title>The Global Catalogue of Microorganisms (GCM) 10K type strain sequencing project: providing services to taxonomists for standard genome sequencing and annotation.</title>
        <authorList>
            <consortium name="The Broad Institute Genomics Platform"/>
            <consortium name="The Broad Institute Genome Sequencing Center for Infectious Disease"/>
            <person name="Wu L."/>
            <person name="Ma J."/>
        </authorList>
    </citation>
    <scope>NUCLEOTIDE SEQUENCE [LARGE SCALE GENOMIC DNA]</scope>
    <source>
        <strain evidence="3">JCM 19129</strain>
    </source>
</reference>
<organism evidence="2 3">
    <name type="scientific">Nesterenkonia rhizosphaerae</name>
    <dbReference type="NCBI Taxonomy" id="1348272"/>
    <lineage>
        <taxon>Bacteria</taxon>
        <taxon>Bacillati</taxon>
        <taxon>Actinomycetota</taxon>
        <taxon>Actinomycetes</taxon>
        <taxon>Micrococcales</taxon>
        <taxon>Micrococcaceae</taxon>
        <taxon>Nesterenkonia</taxon>
    </lineage>
</organism>
<dbReference type="Pfam" id="PF13302">
    <property type="entry name" value="Acetyltransf_3"/>
    <property type="match status" value="1"/>
</dbReference>
<protein>
    <submittedName>
        <fullName evidence="2">GNAT family protein</fullName>
    </submittedName>
</protein>
<dbReference type="SUPFAM" id="SSF55729">
    <property type="entry name" value="Acyl-CoA N-acyltransferases (Nat)"/>
    <property type="match status" value="1"/>
</dbReference>
<comment type="caution">
    <text evidence="2">The sequence shown here is derived from an EMBL/GenBank/DDBJ whole genome shotgun (WGS) entry which is preliminary data.</text>
</comment>
<name>A0ABP9FXL9_9MICC</name>
<accession>A0ABP9FXL9</accession>
<feature type="domain" description="N-acetyltransferase" evidence="1">
    <location>
        <begin position="19"/>
        <end position="181"/>
    </location>
</feature>
<dbReference type="RefSeq" id="WP_345476146.1">
    <property type="nucleotide sequence ID" value="NZ_BAABLW010000001.1"/>
</dbReference>
<evidence type="ECO:0000313" key="2">
    <source>
        <dbReference type="EMBL" id="GAA4910428.1"/>
    </source>
</evidence>
<dbReference type="EMBL" id="BAABLW010000001">
    <property type="protein sequence ID" value="GAA4910428.1"/>
    <property type="molecule type" value="Genomic_DNA"/>
</dbReference>
<sequence>MSAAQLPPWPPAPPRWGSVLLRQVQEKDVPMAQEMSADAYIPQIGSLPPHADHRQAREWVQRQQTRHEQGIGFSFTIADAGSDEPVGHCGLWLKEISAGRGSAGYAIRPSARGRGLAAEALLALTSFGWDIPLLHRIELYIEPWNTGSIRTAEQAGYAREGVLRSHQEIGGVRRDMLLFAAVRP</sequence>
<evidence type="ECO:0000259" key="1">
    <source>
        <dbReference type="PROSITE" id="PS51186"/>
    </source>
</evidence>
<dbReference type="InterPro" id="IPR051908">
    <property type="entry name" value="Ribosomal_N-acetyltransferase"/>
</dbReference>